<proteinExistence type="inferred from homology"/>
<dbReference type="AlphaFoldDB" id="A0AA35KPQ9"/>
<evidence type="ECO:0000256" key="9">
    <source>
        <dbReference type="RuleBase" id="RU004020"/>
    </source>
</evidence>
<dbReference type="SUPFAM" id="SSF81383">
    <property type="entry name" value="F-box domain"/>
    <property type="match status" value="1"/>
</dbReference>
<dbReference type="Pfam" id="PF06546">
    <property type="entry name" value="Vert_HS_TF"/>
    <property type="match status" value="1"/>
</dbReference>
<dbReference type="GO" id="GO:0043565">
    <property type="term" value="F:sequence-specific DNA binding"/>
    <property type="evidence" value="ECO:0007669"/>
    <property type="project" value="InterPro"/>
</dbReference>
<evidence type="ECO:0000256" key="4">
    <source>
        <dbReference type="ARBA" id="ARBA00023016"/>
    </source>
</evidence>
<dbReference type="SUPFAM" id="SSF46785">
    <property type="entry name" value="Winged helix' DNA-binding domain"/>
    <property type="match status" value="1"/>
</dbReference>
<dbReference type="EMBL" id="OX395133">
    <property type="protein sequence ID" value="CAI5782075.1"/>
    <property type="molecule type" value="Genomic_DNA"/>
</dbReference>
<evidence type="ECO:0000256" key="3">
    <source>
        <dbReference type="ARBA" id="ARBA00023015"/>
    </source>
</evidence>
<organism evidence="11 12">
    <name type="scientific">Podarcis lilfordi</name>
    <name type="common">Lilford's wall lizard</name>
    <dbReference type="NCBI Taxonomy" id="74358"/>
    <lineage>
        <taxon>Eukaryota</taxon>
        <taxon>Metazoa</taxon>
        <taxon>Chordata</taxon>
        <taxon>Craniata</taxon>
        <taxon>Vertebrata</taxon>
        <taxon>Euteleostomi</taxon>
        <taxon>Lepidosauria</taxon>
        <taxon>Squamata</taxon>
        <taxon>Bifurcata</taxon>
        <taxon>Unidentata</taxon>
        <taxon>Episquamata</taxon>
        <taxon>Laterata</taxon>
        <taxon>Lacertibaenia</taxon>
        <taxon>Lacertidae</taxon>
        <taxon>Podarcis</taxon>
    </lineage>
</organism>
<evidence type="ECO:0000256" key="1">
    <source>
        <dbReference type="ARBA" id="ARBA00004123"/>
    </source>
</evidence>
<keyword evidence="12" id="KW-1185">Reference proteome</keyword>
<keyword evidence="8" id="KW-0539">Nucleus</keyword>
<dbReference type="InterPro" id="IPR036047">
    <property type="entry name" value="F-box-like_dom_sf"/>
</dbReference>
<dbReference type="PRINTS" id="PR00056">
    <property type="entry name" value="HSFDOMAIN"/>
</dbReference>
<dbReference type="PROSITE" id="PS00434">
    <property type="entry name" value="HSF_DOMAIN"/>
    <property type="match status" value="1"/>
</dbReference>
<comment type="subcellular location">
    <subcellularLocation>
        <location evidence="1">Nucleus</location>
    </subcellularLocation>
</comment>
<dbReference type="Gene3D" id="3.80.10.10">
    <property type="entry name" value="Ribonuclease Inhibitor"/>
    <property type="match status" value="1"/>
</dbReference>
<evidence type="ECO:0000313" key="11">
    <source>
        <dbReference type="EMBL" id="CAI5782075.1"/>
    </source>
</evidence>
<dbReference type="InterPro" id="IPR000232">
    <property type="entry name" value="HSF_DNA-bd"/>
</dbReference>
<evidence type="ECO:0000256" key="7">
    <source>
        <dbReference type="ARBA" id="ARBA00023163"/>
    </source>
</evidence>
<dbReference type="PROSITE" id="PS50181">
    <property type="entry name" value="FBOX"/>
    <property type="match status" value="1"/>
</dbReference>
<accession>A0AA35KPQ9</accession>
<dbReference type="PANTHER" id="PTHR10015">
    <property type="entry name" value="HEAT SHOCK TRANSCRIPTION FACTOR"/>
    <property type="match status" value="1"/>
</dbReference>
<feature type="domain" description="F-box" evidence="10">
    <location>
        <begin position="6"/>
        <end position="52"/>
    </location>
</feature>
<dbReference type="Proteomes" id="UP001178461">
    <property type="component" value="Chromosome 8"/>
</dbReference>
<evidence type="ECO:0000259" key="10">
    <source>
        <dbReference type="PROSITE" id="PS50181"/>
    </source>
</evidence>
<keyword evidence="7" id="KW-0804">Transcription</keyword>
<evidence type="ECO:0000256" key="6">
    <source>
        <dbReference type="ARBA" id="ARBA00023159"/>
    </source>
</evidence>
<keyword evidence="4" id="KW-0346">Stress response</keyword>
<keyword evidence="5" id="KW-0238">DNA-binding</keyword>
<dbReference type="InterPro" id="IPR001810">
    <property type="entry name" value="F-box_dom"/>
</dbReference>
<name>A0AA35KPQ9_9SAUR</name>
<reference evidence="11" key="1">
    <citation type="submission" date="2022-12" db="EMBL/GenBank/DDBJ databases">
        <authorList>
            <person name="Alioto T."/>
            <person name="Alioto T."/>
            <person name="Gomez Garrido J."/>
        </authorList>
    </citation>
    <scope>NUCLEOTIDE SEQUENCE</scope>
</reference>
<evidence type="ECO:0000313" key="12">
    <source>
        <dbReference type="Proteomes" id="UP001178461"/>
    </source>
</evidence>
<dbReference type="Pfam" id="PF00447">
    <property type="entry name" value="HSF_DNA-bind"/>
    <property type="match status" value="1"/>
</dbReference>
<gene>
    <name evidence="11" type="ORF">PODLI_1B028406</name>
</gene>
<dbReference type="SMART" id="SM00415">
    <property type="entry name" value="HSF"/>
    <property type="match status" value="1"/>
</dbReference>
<evidence type="ECO:0000256" key="2">
    <source>
        <dbReference type="ARBA" id="ARBA00006403"/>
    </source>
</evidence>
<dbReference type="InterPro" id="IPR036388">
    <property type="entry name" value="WH-like_DNA-bd_sf"/>
</dbReference>
<dbReference type="GO" id="GO:0005634">
    <property type="term" value="C:nucleus"/>
    <property type="evidence" value="ECO:0007669"/>
    <property type="project" value="UniProtKB-SubCell"/>
</dbReference>
<evidence type="ECO:0000256" key="5">
    <source>
        <dbReference type="ARBA" id="ARBA00023125"/>
    </source>
</evidence>
<evidence type="ECO:0000256" key="8">
    <source>
        <dbReference type="ARBA" id="ARBA00023242"/>
    </source>
</evidence>
<dbReference type="InterPro" id="IPR010542">
    <property type="entry name" value="Vert_HSTF_C"/>
</dbReference>
<dbReference type="Gene3D" id="1.10.10.10">
    <property type="entry name" value="Winged helix-like DNA-binding domain superfamily/Winged helix DNA-binding domain"/>
    <property type="match status" value="1"/>
</dbReference>
<dbReference type="Pfam" id="PF12937">
    <property type="entry name" value="F-box-like"/>
    <property type="match status" value="1"/>
</dbReference>
<dbReference type="InterPro" id="IPR036390">
    <property type="entry name" value="WH_DNA-bd_sf"/>
</dbReference>
<dbReference type="PANTHER" id="PTHR10015:SF213">
    <property type="entry name" value="HEAT SHOCK FACTOR PROTEIN 4"/>
    <property type="match status" value="1"/>
</dbReference>
<keyword evidence="3" id="KW-0805">Transcription regulation</keyword>
<dbReference type="GO" id="GO:0003700">
    <property type="term" value="F:DNA-binding transcription factor activity"/>
    <property type="evidence" value="ECO:0007669"/>
    <property type="project" value="InterPro"/>
</dbReference>
<dbReference type="FunFam" id="1.10.10.10:FF:000027">
    <property type="entry name" value="Heat shock transcription factor 1"/>
    <property type="match status" value="1"/>
</dbReference>
<sequence>MPKLAKVLWNCIPGEILAHIFSFLPARDRYNVVHVCERWAAEVHSSSVWDFTEIGFDTEDEDDECLLQWLQPFLGLIRHLQLVVEQSLDLNRRQATGILDTLACRSCRLQGLCIVCLGISPYFYSGQDVLHSIRSICQSRNGIDLQYIDFRQMPFTLDNGTVQMIASSSPNLHTLFINNQAPGPMILKPDTISDVLRTCPKLSALGVCYASLSEKMFWELLKPNRGPFRFLDLFYEGLDVNIPKELWAMNGSSFHVFDQSRFAKEVLPKYFKHNNMASFVRQLNMYGFRKVVNIEQGGLVKPERDDTEFQHLYFLQGHEHLLEHIKRKVSIVKSEETKMRQEDLSRLLYEIQILRGQQETMECQVQDMKQQNEVLWREVVCLRQNHSQHEKVINKLIQFLFGQLQSSPSNAGIKRKLPLMLDDGNSAPQMTKFRKHLSLDPIHDSYFIQSPSAEPASCLNSPAVPGGPIISDVTEVSPSNAVVMQPTSNRERETCLLLVKEEPISPEQKAASTDPAVPLIGCNVCSDPPVLPVAMVQSVLDGRGAAMCHSQQVCRHLTEEAEGHL</sequence>
<dbReference type="InterPro" id="IPR032675">
    <property type="entry name" value="LRR_dom_sf"/>
</dbReference>
<comment type="similarity">
    <text evidence="2 9">Belongs to the HSF family.</text>
</comment>
<protein>
    <submittedName>
        <fullName evidence="11">Shock factor 4</fullName>
    </submittedName>
</protein>
<keyword evidence="6" id="KW-0010">Activator</keyword>
<dbReference type="FunFam" id="1.20.1280.50:FF:000005">
    <property type="entry name" value="F-box/LRR-repeat protein 3 isoform X1"/>
    <property type="match status" value="1"/>
</dbReference>